<dbReference type="Proteomes" id="UP000507470">
    <property type="component" value="Unassembled WGS sequence"/>
</dbReference>
<feature type="transmembrane region" description="Helical" evidence="5">
    <location>
        <begin position="37"/>
        <end position="57"/>
    </location>
</feature>
<accession>A0A6J8DSD6</accession>
<dbReference type="PANTHER" id="PTHR19282">
    <property type="entry name" value="TETRASPANIN"/>
    <property type="match status" value="1"/>
</dbReference>
<keyword evidence="4 5" id="KW-0472">Membrane</keyword>
<reference evidence="6 7" key="1">
    <citation type="submission" date="2020-06" db="EMBL/GenBank/DDBJ databases">
        <authorList>
            <person name="Li R."/>
            <person name="Bekaert M."/>
        </authorList>
    </citation>
    <scope>NUCLEOTIDE SEQUENCE [LARGE SCALE GENOMIC DNA]</scope>
    <source>
        <strain evidence="7">wild</strain>
    </source>
</reference>
<evidence type="ECO:0000256" key="3">
    <source>
        <dbReference type="ARBA" id="ARBA00022989"/>
    </source>
</evidence>
<keyword evidence="3 5" id="KW-1133">Transmembrane helix</keyword>
<gene>
    <name evidence="6" type="ORF">MCOR_44588</name>
</gene>
<evidence type="ECO:0000256" key="2">
    <source>
        <dbReference type="ARBA" id="ARBA00022692"/>
    </source>
</evidence>
<feature type="transmembrane region" description="Helical" evidence="5">
    <location>
        <begin position="77"/>
        <end position="99"/>
    </location>
</feature>
<dbReference type="PRINTS" id="PR00259">
    <property type="entry name" value="TMFOUR"/>
</dbReference>
<dbReference type="SUPFAM" id="SSF48652">
    <property type="entry name" value="Tetraspanin"/>
    <property type="match status" value="2"/>
</dbReference>
<evidence type="ECO:0000256" key="4">
    <source>
        <dbReference type="ARBA" id="ARBA00023136"/>
    </source>
</evidence>
<keyword evidence="2 5" id="KW-0812">Transmembrane</keyword>
<protein>
    <submittedName>
        <fullName evidence="6">CD151</fullName>
    </submittedName>
</protein>
<feature type="transmembrane region" description="Helical" evidence="5">
    <location>
        <begin position="230"/>
        <end position="253"/>
    </location>
</feature>
<keyword evidence="7" id="KW-1185">Reference proteome</keyword>
<dbReference type="InterPro" id="IPR008952">
    <property type="entry name" value="Tetraspanin_EC2_sf"/>
</dbReference>
<evidence type="ECO:0000256" key="5">
    <source>
        <dbReference type="SAM" id="Phobius"/>
    </source>
</evidence>
<proteinExistence type="predicted"/>
<dbReference type="Pfam" id="PF00335">
    <property type="entry name" value="Tetraspanin"/>
    <property type="match status" value="1"/>
</dbReference>
<sequence length="382" mass="42896">MSSRGEDVYASQGCCVLFETAGHFNTRTDDLQPNKMITIAFSLSLCGLGVLGIGVWIRIDMVQFDELLGKSMVPIAAYVLIAAGGIVMLISLVGCLGALKEHRVLLGLYFTFMLFIFMMEGAAAVMGALFYDQAKPFLSTYVETAMMTKYGDPNYELVTKSVDKLQQEFECCGFDEPEDWDNATSFTGATVPVSCCRNQNQPSCNTAYNSTNIYDQGCVDALSDWMTGNLIYLLGVAIAVALFQFFTFVLIAFGCEVFSTVKSFLVYDKVSSSIEMRLEYSMKYQYHYNTEHSDVINSIQRELNCCGLHKYSDWQYYRYYRDVSLAVARGRETVPISCCRDTAGTLCNVGYKVPRDLTKIYTKILGMVLCCCFYKAMKDTRR</sequence>
<evidence type="ECO:0000256" key="1">
    <source>
        <dbReference type="ARBA" id="ARBA00004141"/>
    </source>
</evidence>
<dbReference type="OrthoDB" id="10033535at2759"/>
<dbReference type="GO" id="GO:0005886">
    <property type="term" value="C:plasma membrane"/>
    <property type="evidence" value="ECO:0007669"/>
    <property type="project" value="TreeGrafter"/>
</dbReference>
<dbReference type="Gene3D" id="1.10.1450.10">
    <property type="entry name" value="Tetraspanin"/>
    <property type="match status" value="2"/>
</dbReference>
<evidence type="ECO:0000313" key="6">
    <source>
        <dbReference type="EMBL" id="CAC5411503.1"/>
    </source>
</evidence>
<dbReference type="InterPro" id="IPR018499">
    <property type="entry name" value="Tetraspanin/Peripherin"/>
</dbReference>
<comment type="subcellular location">
    <subcellularLocation>
        <location evidence="1">Membrane</location>
        <topology evidence="1">Multi-pass membrane protein</topology>
    </subcellularLocation>
</comment>
<name>A0A6J8DSD6_MYTCO</name>
<dbReference type="PANTHER" id="PTHR19282:SF544">
    <property type="entry name" value="TETRASPANIN"/>
    <property type="match status" value="1"/>
</dbReference>
<dbReference type="EMBL" id="CACVKT020007867">
    <property type="protein sequence ID" value="CAC5411503.1"/>
    <property type="molecule type" value="Genomic_DNA"/>
</dbReference>
<organism evidence="6 7">
    <name type="scientific">Mytilus coruscus</name>
    <name type="common">Sea mussel</name>
    <dbReference type="NCBI Taxonomy" id="42192"/>
    <lineage>
        <taxon>Eukaryota</taxon>
        <taxon>Metazoa</taxon>
        <taxon>Spiralia</taxon>
        <taxon>Lophotrochozoa</taxon>
        <taxon>Mollusca</taxon>
        <taxon>Bivalvia</taxon>
        <taxon>Autobranchia</taxon>
        <taxon>Pteriomorphia</taxon>
        <taxon>Mytilida</taxon>
        <taxon>Mytiloidea</taxon>
        <taxon>Mytilidae</taxon>
        <taxon>Mytilinae</taxon>
        <taxon>Mytilus</taxon>
    </lineage>
</organism>
<evidence type="ECO:0000313" key="7">
    <source>
        <dbReference type="Proteomes" id="UP000507470"/>
    </source>
</evidence>
<dbReference type="AlphaFoldDB" id="A0A6J8DSD6"/>
<feature type="transmembrane region" description="Helical" evidence="5">
    <location>
        <begin position="106"/>
        <end position="131"/>
    </location>
</feature>